<organism evidence="1 2">
    <name type="scientific">Gemmobacter caeni</name>
    <dbReference type="NCBI Taxonomy" id="589035"/>
    <lineage>
        <taxon>Bacteria</taxon>
        <taxon>Pseudomonadati</taxon>
        <taxon>Pseudomonadota</taxon>
        <taxon>Alphaproteobacteria</taxon>
        <taxon>Rhodobacterales</taxon>
        <taxon>Paracoccaceae</taxon>
        <taxon>Gemmobacter</taxon>
    </lineage>
</organism>
<evidence type="ECO:0000313" key="2">
    <source>
        <dbReference type="Proteomes" id="UP000244224"/>
    </source>
</evidence>
<dbReference type="EMBL" id="QBKP01000003">
    <property type="protein sequence ID" value="PTX51771.1"/>
    <property type="molecule type" value="Genomic_DNA"/>
</dbReference>
<proteinExistence type="predicted"/>
<name>A0A2T6B6S3_9RHOB</name>
<dbReference type="Proteomes" id="UP000244224">
    <property type="component" value="Unassembled WGS sequence"/>
</dbReference>
<protein>
    <submittedName>
        <fullName evidence="1">Uncharacterized protein</fullName>
    </submittedName>
</protein>
<sequence length="40" mass="4305">MRGLYIASLFPFKASQYDSDAAGRGARCGWALRAGARVIT</sequence>
<evidence type="ECO:0000313" key="1">
    <source>
        <dbReference type="EMBL" id="PTX51771.1"/>
    </source>
</evidence>
<accession>A0A2T6B6S3</accession>
<reference evidence="1 2" key="1">
    <citation type="submission" date="2018-04" db="EMBL/GenBank/DDBJ databases">
        <title>Genomic Encyclopedia of Archaeal and Bacterial Type Strains, Phase II (KMG-II): from individual species to whole genera.</title>
        <authorList>
            <person name="Goeker M."/>
        </authorList>
    </citation>
    <scope>NUCLEOTIDE SEQUENCE [LARGE SCALE GENOMIC DNA]</scope>
    <source>
        <strain evidence="1 2">DSM 21823</strain>
    </source>
</reference>
<comment type="caution">
    <text evidence="1">The sequence shown here is derived from an EMBL/GenBank/DDBJ whole genome shotgun (WGS) entry which is preliminary data.</text>
</comment>
<dbReference type="AlphaFoldDB" id="A0A2T6B6S3"/>
<gene>
    <name evidence="1" type="ORF">C8N34_103275</name>
</gene>
<keyword evidence="2" id="KW-1185">Reference proteome</keyword>